<dbReference type="InterPro" id="IPR052259">
    <property type="entry name" value="Nucleoredoxin-like"/>
</dbReference>
<proteinExistence type="predicted"/>
<evidence type="ECO:0000313" key="3">
    <source>
        <dbReference type="EMBL" id="KAK9691112.1"/>
    </source>
</evidence>
<dbReference type="EMBL" id="JBDFQZ010000009">
    <property type="protein sequence ID" value="KAK9691111.1"/>
    <property type="molecule type" value="Genomic_DNA"/>
</dbReference>
<organism evidence="3 4">
    <name type="scientific">Saponaria officinalis</name>
    <name type="common">Common soapwort</name>
    <name type="synonym">Lychnis saponaria</name>
    <dbReference type="NCBI Taxonomy" id="3572"/>
    <lineage>
        <taxon>Eukaryota</taxon>
        <taxon>Viridiplantae</taxon>
        <taxon>Streptophyta</taxon>
        <taxon>Embryophyta</taxon>
        <taxon>Tracheophyta</taxon>
        <taxon>Spermatophyta</taxon>
        <taxon>Magnoliopsida</taxon>
        <taxon>eudicotyledons</taxon>
        <taxon>Gunneridae</taxon>
        <taxon>Pentapetalae</taxon>
        <taxon>Caryophyllales</taxon>
        <taxon>Caryophyllaceae</taxon>
        <taxon>Caryophylleae</taxon>
        <taxon>Saponaria</taxon>
    </lineage>
</organism>
<dbReference type="PANTHER" id="PTHR13871">
    <property type="entry name" value="THIOREDOXIN"/>
    <property type="match status" value="1"/>
</dbReference>
<evidence type="ECO:0000313" key="4">
    <source>
        <dbReference type="Proteomes" id="UP001443914"/>
    </source>
</evidence>
<reference evidence="3 4" key="1">
    <citation type="submission" date="2024-03" db="EMBL/GenBank/DDBJ databases">
        <title>WGS assembly of Saponaria officinalis var. Norfolk2.</title>
        <authorList>
            <person name="Jenkins J."/>
            <person name="Shu S."/>
            <person name="Grimwood J."/>
            <person name="Barry K."/>
            <person name="Goodstein D."/>
            <person name="Schmutz J."/>
            <person name="Leebens-Mack J."/>
            <person name="Osbourn A."/>
        </authorList>
    </citation>
    <scope>NUCLEOTIDE SEQUENCE [LARGE SCALE GENOMIC DNA]</scope>
    <source>
        <strain evidence="4">cv. Norfolk2</strain>
        <strain evidence="3">JIC</strain>
        <tissue evidence="3">Leaf</tissue>
    </source>
</reference>
<name>A0AAW1ING8_SAPOF</name>
<sequence length="632" mass="71675">MKPIDVLTTYLDESDEFDVELDEPYMVFKIYGNRSTMDLIPEKMPTETTLTKKAGEAVFIKPCQTISANKPSETMLIKACETIPTERTAGTMLIKPCETISERSVKKRRVMPREEEGGEELEEEEEVPVVDIERGKHIDVKALLSSKARNFLVTTKGGEVVPISVLDGKYVLVCCFLVPFDTDSTEANTCRSLQALYSELSLQGNADEVKFVIVGKIDPAFTMANFDSLFSRLSVDCLAIPFFDTKSRDKVCESLDICTAKSRYVSCLAVHPSGEVLKLDPLFLEIYGGQSFPFSEQHFANIDQQDKIIRDRVCSTDSTISLRELLQCDYLSRIADKNNSIPTSDFGVTRVALYLCSDGHFMVELQNIHKRCLDEGHKLEIVLVTLPFDGNYDPTSFFNLMKQSALKNPLSSSWLAFPFNDKICRTLWRLYHCYEGDQLIIMPNGSRPGDLWGKHIATVYGIDAYPFTRDIIIDRKVNEIRSVTLEQLLGDSQTVDLRNKNVLLYLDYPRFGSDCEYPYKILDLDYDEFKVKYPGSEVFYVPLGPIFRSEYGGEFRKCATKWPILPSEMCTSLKKHIYGNCGGFRTLITIGKDGKSLSRFAQYNQPSSKSSVYLFDDTLAAEILHDLEKETW</sequence>
<dbReference type="Proteomes" id="UP001443914">
    <property type="component" value="Unassembled WGS sequence"/>
</dbReference>
<gene>
    <name evidence="3" type="ORF">RND81_09G176400</name>
</gene>
<dbReference type="EMBL" id="JBDFQZ010000009">
    <property type="protein sequence ID" value="KAK9691110.1"/>
    <property type="molecule type" value="Genomic_DNA"/>
</dbReference>
<keyword evidence="2" id="KW-0520">NAD</keyword>
<evidence type="ECO:0000256" key="1">
    <source>
        <dbReference type="ARBA" id="ARBA00023002"/>
    </source>
</evidence>
<dbReference type="EMBL" id="JBDFQZ010000009">
    <property type="protein sequence ID" value="KAK9691112.1"/>
    <property type="molecule type" value="Genomic_DNA"/>
</dbReference>
<dbReference type="GO" id="GO:0016491">
    <property type="term" value="F:oxidoreductase activity"/>
    <property type="evidence" value="ECO:0007669"/>
    <property type="project" value="UniProtKB-KW"/>
</dbReference>
<accession>A0AAW1ING8</accession>
<keyword evidence="4" id="KW-1185">Reference proteome</keyword>
<dbReference type="AlphaFoldDB" id="A0AAW1ING8"/>
<evidence type="ECO:0000256" key="2">
    <source>
        <dbReference type="ARBA" id="ARBA00023027"/>
    </source>
</evidence>
<protein>
    <recommendedName>
        <fullName evidence="5">Thioredoxin-like fold domain-containing protein</fullName>
    </recommendedName>
</protein>
<dbReference type="PANTHER" id="PTHR13871:SF96">
    <property type="entry name" value="THIOREDOXIN DOMAIN-CONTAINING PROTEIN"/>
    <property type="match status" value="1"/>
</dbReference>
<comment type="caution">
    <text evidence="3">The sequence shown here is derived from an EMBL/GenBank/DDBJ whole genome shotgun (WGS) entry which is preliminary data.</text>
</comment>
<evidence type="ECO:0008006" key="5">
    <source>
        <dbReference type="Google" id="ProtNLM"/>
    </source>
</evidence>
<keyword evidence="1" id="KW-0560">Oxidoreductase</keyword>